<keyword evidence="6 8" id="KW-0472">Membrane</keyword>
<dbReference type="NCBIfam" id="TIGR02209">
    <property type="entry name" value="ftsL_broad"/>
    <property type="match status" value="1"/>
</dbReference>
<dbReference type="NCBIfam" id="NF008040">
    <property type="entry name" value="PRK10772.1"/>
    <property type="match status" value="1"/>
</dbReference>
<dbReference type="GeneID" id="99740395"/>
<keyword evidence="7 8" id="KW-0131">Cell cycle</keyword>
<evidence type="ECO:0000313" key="11">
    <source>
        <dbReference type="Proteomes" id="UP000240410"/>
    </source>
</evidence>
<comment type="subcellular location">
    <subcellularLocation>
        <location evidence="8">Cell inner membrane</location>
        <topology evidence="8">Single-pass type II membrane protein</topology>
    </subcellularLocation>
    <subcellularLocation>
        <location evidence="1">Cell membrane</location>
        <topology evidence="1">Single-pass type II membrane protein</topology>
    </subcellularLocation>
    <text evidence="8">Localizes to the division septum where it forms a ring structure.</text>
</comment>
<keyword evidence="3 8" id="KW-0132">Cell division</keyword>
<comment type="function">
    <text evidence="8">Essential cell division protein. May link together the upstream cell division proteins, which are predominantly cytoplasmic, with the downstream cell division proteins, which are predominantly periplasmic.</text>
</comment>
<dbReference type="GO" id="GO:0032153">
    <property type="term" value="C:cell division site"/>
    <property type="evidence" value="ECO:0007669"/>
    <property type="project" value="UniProtKB-UniRule"/>
</dbReference>
<dbReference type="PANTHER" id="PTHR37479">
    <property type="entry name" value="CELL DIVISION PROTEIN FTSL"/>
    <property type="match status" value="1"/>
</dbReference>
<comment type="caution">
    <text evidence="10">The sequence shown here is derived from an EMBL/GenBank/DDBJ whole genome shotgun (WGS) entry which is preliminary data.</text>
</comment>
<proteinExistence type="inferred from homology"/>
<dbReference type="Pfam" id="PF04999">
    <property type="entry name" value="FtsL"/>
    <property type="match status" value="1"/>
</dbReference>
<sequence length="106" mass="12085">MKQPTESSLNLARLIGRDLVTVGLVPLILTFAILASALSVVYITHDTRQQIVKQEQLLTEREGYDVEWRNQILEENSLAEHSRIERLAETELKMQRPSADSEVVIQ</sequence>
<evidence type="ECO:0000256" key="3">
    <source>
        <dbReference type="ARBA" id="ARBA00022618"/>
    </source>
</evidence>
<keyword evidence="2 8" id="KW-1003">Cell membrane</keyword>
<dbReference type="GO" id="GO:0005886">
    <property type="term" value="C:plasma membrane"/>
    <property type="evidence" value="ECO:0007669"/>
    <property type="project" value="UniProtKB-SubCell"/>
</dbReference>
<dbReference type="STRING" id="553611.GCA_001557755_00375"/>
<keyword evidence="4 8" id="KW-0812">Transmembrane</keyword>
<dbReference type="AlphaFoldDB" id="A0A0D8N1F2"/>
<evidence type="ECO:0000256" key="2">
    <source>
        <dbReference type="ARBA" id="ARBA00022475"/>
    </source>
</evidence>
<accession>A0A0D8N1F2</accession>
<dbReference type="GO" id="GO:0043093">
    <property type="term" value="P:FtsZ-dependent cytokinesis"/>
    <property type="evidence" value="ECO:0007669"/>
    <property type="project" value="UniProtKB-UniRule"/>
</dbReference>
<keyword evidence="8" id="KW-0997">Cell inner membrane</keyword>
<dbReference type="OrthoDB" id="6196803at2"/>
<evidence type="ECO:0000256" key="7">
    <source>
        <dbReference type="ARBA" id="ARBA00023306"/>
    </source>
</evidence>
<comment type="similarity">
    <text evidence="8">Belongs to the FtsL family.</text>
</comment>
<reference evidence="10 11" key="1">
    <citation type="submission" date="2018-03" db="EMBL/GenBank/DDBJ databases">
        <title>Whole genome sequencing of Histamine producing bacteria.</title>
        <authorList>
            <person name="Butler K."/>
        </authorList>
    </citation>
    <scope>NUCLEOTIDE SEQUENCE [LARGE SCALE GENOMIC DNA]</scope>
    <source>
        <strain evidence="10 11">ATCC 33979</strain>
    </source>
</reference>
<comment type="subunit">
    <text evidence="8">Part of a complex composed of FtsB, FtsL and FtsQ.</text>
</comment>
<protein>
    <recommendedName>
        <fullName evidence="8 9">Cell division protein FtsL</fullName>
    </recommendedName>
</protein>
<feature type="transmembrane region" description="Helical" evidence="8">
    <location>
        <begin position="20"/>
        <end position="43"/>
    </location>
</feature>
<keyword evidence="5 8" id="KW-1133">Transmembrane helix</keyword>
<dbReference type="InterPro" id="IPR011922">
    <property type="entry name" value="Cell_div_FtsL"/>
</dbReference>
<dbReference type="HAMAP" id="MF_00910">
    <property type="entry name" value="FtsL"/>
    <property type="match status" value="1"/>
</dbReference>
<dbReference type="EMBL" id="PYOJ01000006">
    <property type="protein sequence ID" value="PSV91327.1"/>
    <property type="molecule type" value="Genomic_DNA"/>
</dbReference>
<evidence type="ECO:0000313" key="10">
    <source>
        <dbReference type="EMBL" id="PSV91327.1"/>
    </source>
</evidence>
<name>A0A0D8N1F2_PHOLE</name>
<evidence type="ECO:0000256" key="6">
    <source>
        <dbReference type="ARBA" id="ARBA00023136"/>
    </source>
</evidence>
<evidence type="ECO:0000256" key="8">
    <source>
        <dbReference type="HAMAP-Rule" id="MF_00910"/>
    </source>
</evidence>
<dbReference type="Proteomes" id="UP000240410">
    <property type="component" value="Unassembled WGS sequence"/>
</dbReference>
<gene>
    <name evidence="8" type="primary">ftsL</name>
    <name evidence="10" type="ORF">CTM89_07225</name>
</gene>
<evidence type="ECO:0000256" key="5">
    <source>
        <dbReference type="ARBA" id="ARBA00022989"/>
    </source>
</evidence>
<evidence type="ECO:0000256" key="1">
    <source>
        <dbReference type="ARBA" id="ARBA00004401"/>
    </source>
</evidence>
<dbReference type="RefSeq" id="WP_008987900.1">
    <property type="nucleotide sequence ID" value="NZ_JADQAT010000043.1"/>
</dbReference>
<organism evidence="10 11">
    <name type="scientific">Photobacterium leiognathi</name>
    <dbReference type="NCBI Taxonomy" id="553611"/>
    <lineage>
        <taxon>Bacteria</taxon>
        <taxon>Pseudomonadati</taxon>
        <taxon>Pseudomonadota</taxon>
        <taxon>Gammaproteobacteria</taxon>
        <taxon>Vibrionales</taxon>
        <taxon>Vibrionaceae</taxon>
        <taxon>Photobacterium</taxon>
    </lineage>
</organism>
<evidence type="ECO:0000256" key="4">
    <source>
        <dbReference type="ARBA" id="ARBA00022692"/>
    </source>
</evidence>
<evidence type="ECO:0000256" key="9">
    <source>
        <dbReference type="NCBIfam" id="TIGR02209"/>
    </source>
</evidence>
<dbReference type="PANTHER" id="PTHR37479:SF1">
    <property type="entry name" value="CELL DIVISION PROTEIN FTSL"/>
    <property type="match status" value="1"/>
</dbReference>